<dbReference type="SUPFAM" id="SSF50129">
    <property type="entry name" value="GroES-like"/>
    <property type="match status" value="1"/>
</dbReference>
<dbReference type="InterPro" id="IPR041694">
    <property type="entry name" value="ADH_N_2"/>
</dbReference>
<dbReference type="InterPro" id="IPR020843">
    <property type="entry name" value="ER"/>
</dbReference>
<dbReference type="STRING" id="405564.SAMN04487905_103181"/>
<dbReference type="AlphaFoldDB" id="A0A1H0RRG2"/>
<accession>A0A1H0RRG2</accession>
<dbReference type="PANTHER" id="PTHR43677:SF3">
    <property type="entry name" value="PROSTAGLANDIN REDUCTASE 3"/>
    <property type="match status" value="1"/>
</dbReference>
<evidence type="ECO:0000313" key="3">
    <source>
        <dbReference type="Proteomes" id="UP000199497"/>
    </source>
</evidence>
<dbReference type="InterPro" id="IPR013149">
    <property type="entry name" value="ADH-like_C"/>
</dbReference>
<reference evidence="3" key="1">
    <citation type="submission" date="2016-10" db="EMBL/GenBank/DDBJ databases">
        <authorList>
            <person name="Varghese N."/>
            <person name="Submissions S."/>
        </authorList>
    </citation>
    <scope>NUCLEOTIDE SEQUENCE [LARGE SCALE GENOMIC DNA]</scope>
    <source>
        <strain evidence="3">DSM 46732</strain>
    </source>
</reference>
<keyword evidence="3" id="KW-1185">Reference proteome</keyword>
<dbReference type="SMART" id="SM00829">
    <property type="entry name" value="PKS_ER"/>
    <property type="match status" value="1"/>
</dbReference>
<dbReference type="Pfam" id="PF16884">
    <property type="entry name" value="ADH_N_2"/>
    <property type="match status" value="1"/>
</dbReference>
<evidence type="ECO:0000313" key="2">
    <source>
        <dbReference type="EMBL" id="SDP31566.1"/>
    </source>
</evidence>
<protein>
    <recommendedName>
        <fullName evidence="1">Enoyl reductase (ER) domain-containing protein</fullName>
    </recommendedName>
</protein>
<dbReference type="CDD" id="cd05288">
    <property type="entry name" value="PGDH"/>
    <property type="match status" value="1"/>
</dbReference>
<evidence type="ECO:0000259" key="1">
    <source>
        <dbReference type="SMART" id="SM00829"/>
    </source>
</evidence>
<organism evidence="2 3">
    <name type="scientific">Actinopolyspora xinjiangensis</name>
    <dbReference type="NCBI Taxonomy" id="405564"/>
    <lineage>
        <taxon>Bacteria</taxon>
        <taxon>Bacillati</taxon>
        <taxon>Actinomycetota</taxon>
        <taxon>Actinomycetes</taxon>
        <taxon>Actinopolysporales</taxon>
        <taxon>Actinopolysporaceae</taxon>
        <taxon>Actinopolyspora</taxon>
    </lineage>
</organism>
<dbReference type="InterPro" id="IPR051397">
    <property type="entry name" value="Zn-ADH-like_protein"/>
</dbReference>
<dbReference type="PANTHER" id="PTHR43677">
    <property type="entry name" value="SHORT-CHAIN DEHYDROGENASE/REDUCTASE"/>
    <property type="match status" value="1"/>
</dbReference>
<feature type="domain" description="Enoyl reductase (ER)" evidence="1">
    <location>
        <begin position="26"/>
        <end position="340"/>
    </location>
</feature>
<dbReference type="Gene3D" id="3.40.50.720">
    <property type="entry name" value="NAD(P)-binding Rossmann-like Domain"/>
    <property type="match status" value="1"/>
</dbReference>
<dbReference type="EMBL" id="FNJR01000003">
    <property type="protein sequence ID" value="SDP31566.1"/>
    <property type="molecule type" value="Genomic_DNA"/>
</dbReference>
<gene>
    <name evidence="2" type="ORF">SAMN04487905_103181</name>
</gene>
<dbReference type="RefSeq" id="WP_244515263.1">
    <property type="nucleotide sequence ID" value="NZ_FNJR01000003.1"/>
</dbReference>
<dbReference type="Gene3D" id="3.90.180.10">
    <property type="entry name" value="Medium-chain alcohol dehydrogenases, catalytic domain"/>
    <property type="match status" value="1"/>
</dbReference>
<dbReference type="SUPFAM" id="SSF51735">
    <property type="entry name" value="NAD(P)-binding Rossmann-fold domains"/>
    <property type="match status" value="1"/>
</dbReference>
<proteinExistence type="predicted"/>
<name>A0A1H0RRG2_9ACTN</name>
<dbReference type="InterPro" id="IPR011032">
    <property type="entry name" value="GroES-like_sf"/>
</dbReference>
<sequence length="342" mass="35951">MTTEPDSALRKGNREVHLARAGGMPLTPEHFRLVSTPLPTPGPGEVLVRNRLMAVTAAMCTMAVADGLPMPSYQVGSPLWGAAVGDVVTADPTSGIEPGTRVSHGLGWREYAVLEAMSVEPVDTIAAHDPGVPLSHGAPAWAALTRVARVRPGDTVFVSGAAGGVGTLAGQIARHLGARRVVGSTGSPRKADYLRRELGYDELVLRGDSAITEQLRKAAPDGLDVVCDTVGGEQLEAAVERANNGARVALLGALSGQLGGDGISAPTRLDSALLIRRRIGIHGVSLRDHQDAEREWNREFAHGLATGEFTFPCTRLHGLERAPQALRELSAGEHIGTVLVEL</sequence>
<dbReference type="InterPro" id="IPR036291">
    <property type="entry name" value="NAD(P)-bd_dom_sf"/>
</dbReference>
<dbReference type="Proteomes" id="UP000199497">
    <property type="component" value="Unassembled WGS sequence"/>
</dbReference>
<dbReference type="GO" id="GO:0016491">
    <property type="term" value="F:oxidoreductase activity"/>
    <property type="evidence" value="ECO:0007669"/>
    <property type="project" value="InterPro"/>
</dbReference>
<dbReference type="Pfam" id="PF00107">
    <property type="entry name" value="ADH_zinc_N"/>
    <property type="match status" value="1"/>
</dbReference>